<keyword evidence="2" id="KW-1185">Reference proteome</keyword>
<protein>
    <recommendedName>
        <fullName evidence="3">ABC-type Mn/Zn transport systems, ATPase component</fullName>
    </recommendedName>
</protein>
<gene>
    <name evidence="1" type="ORF">GCM10009836_73270</name>
</gene>
<dbReference type="EMBL" id="BAAAQK010000034">
    <property type="protein sequence ID" value="GAA1881330.1"/>
    <property type="molecule type" value="Genomic_DNA"/>
</dbReference>
<accession>A0ABN2NPT0</accession>
<evidence type="ECO:0000313" key="1">
    <source>
        <dbReference type="EMBL" id="GAA1881330.1"/>
    </source>
</evidence>
<evidence type="ECO:0008006" key="3">
    <source>
        <dbReference type="Google" id="ProtNLM"/>
    </source>
</evidence>
<sequence length="189" mass="19094">MSERNTVARSLHDAGLAAWFGGSLAGAVAVNGAAADVPDPALRLKIANTGWARWTPVNAAAIGAHLIGGAAILRANRGRVATQSGVGASTVAKLVATAAALGVTAYSGVLGGRLRKAEGIAVEGATEPAPVTPPDVASAQQQLRVCQWLIPALTGAVVVLTAIHGEQQRPAQQLQGILARPGRWLRAAA</sequence>
<name>A0ABN2NPT0_9PSEU</name>
<dbReference type="Proteomes" id="UP001500449">
    <property type="component" value="Unassembled WGS sequence"/>
</dbReference>
<proteinExistence type="predicted"/>
<comment type="caution">
    <text evidence="1">The sequence shown here is derived from an EMBL/GenBank/DDBJ whole genome shotgun (WGS) entry which is preliminary data.</text>
</comment>
<dbReference type="RefSeq" id="WP_344428297.1">
    <property type="nucleotide sequence ID" value="NZ_BAAAQK010000034.1"/>
</dbReference>
<evidence type="ECO:0000313" key="2">
    <source>
        <dbReference type="Proteomes" id="UP001500449"/>
    </source>
</evidence>
<reference evidence="1 2" key="1">
    <citation type="journal article" date="2019" name="Int. J. Syst. Evol. Microbiol.">
        <title>The Global Catalogue of Microorganisms (GCM) 10K type strain sequencing project: providing services to taxonomists for standard genome sequencing and annotation.</title>
        <authorList>
            <consortium name="The Broad Institute Genomics Platform"/>
            <consortium name="The Broad Institute Genome Sequencing Center for Infectious Disease"/>
            <person name="Wu L."/>
            <person name="Ma J."/>
        </authorList>
    </citation>
    <scope>NUCLEOTIDE SEQUENCE [LARGE SCALE GENOMIC DNA]</scope>
    <source>
        <strain evidence="1 2">JCM 16009</strain>
    </source>
</reference>
<organism evidence="1 2">
    <name type="scientific">Pseudonocardia ailaonensis</name>
    <dbReference type="NCBI Taxonomy" id="367279"/>
    <lineage>
        <taxon>Bacteria</taxon>
        <taxon>Bacillati</taxon>
        <taxon>Actinomycetota</taxon>
        <taxon>Actinomycetes</taxon>
        <taxon>Pseudonocardiales</taxon>
        <taxon>Pseudonocardiaceae</taxon>
        <taxon>Pseudonocardia</taxon>
    </lineage>
</organism>